<keyword evidence="3" id="KW-1185">Reference proteome</keyword>
<dbReference type="PANTHER" id="PTHR34215:SF1">
    <property type="entry name" value="YLXR DOMAIN-CONTAINING PROTEIN"/>
    <property type="match status" value="1"/>
</dbReference>
<comment type="caution">
    <text evidence="2">The sequence shown here is derived from an EMBL/GenBank/DDBJ whole genome shotgun (WGS) entry which is preliminary data.</text>
</comment>
<sequence length="200" mass="21156">MTRRSLPVGELVRFVLGPDGAVVPDIRQRLPGRGVWVTARRELVAEAVRKRMFGRAFRAEARAGEDLAELVGSQLRQSALGALGLERKAGRLALGFAEVDARLRRGSVALLLHASDAAADGVRKLDQAAHAGGKVPPVCRVFTSAELGLALGRANVVHAALDTGGASGAAIARCRRYETYMTGSTPDGRAHRPGFAGRTE</sequence>
<feature type="domain" description="YlxR" evidence="1">
    <location>
        <begin position="2"/>
        <end position="67"/>
    </location>
</feature>
<dbReference type="InterPro" id="IPR029064">
    <property type="entry name" value="Ribosomal_eL30-like_sf"/>
</dbReference>
<dbReference type="Gene3D" id="3.30.1330.30">
    <property type="match status" value="1"/>
</dbReference>
<dbReference type="CDD" id="cd00279">
    <property type="entry name" value="YlxR"/>
    <property type="match status" value="1"/>
</dbReference>
<dbReference type="Gene3D" id="3.30.1230.10">
    <property type="entry name" value="YlxR-like"/>
    <property type="match status" value="1"/>
</dbReference>
<dbReference type="InterPro" id="IPR035931">
    <property type="entry name" value="YlxR-like_sf"/>
</dbReference>
<reference evidence="2 3" key="1">
    <citation type="submission" date="2019-03" db="EMBL/GenBank/DDBJ databases">
        <title>Genomic Encyclopedia of Type Strains, Phase IV (KMG-IV): sequencing the most valuable type-strain genomes for metagenomic binning, comparative biology and taxonomic classification.</title>
        <authorList>
            <person name="Goeker M."/>
        </authorList>
    </citation>
    <scope>NUCLEOTIDE SEQUENCE [LARGE SCALE GENOMIC DNA]</scope>
    <source>
        <strain evidence="2 3">DSM 19345</strain>
    </source>
</reference>
<evidence type="ECO:0000259" key="1">
    <source>
        <dbReference type="Pfam" id="PF04296"/>
    </source>
</evidence>
<dbReference type="SUPFAM" id="SSF55315">
    <property type="entry name" value="L30e-like"/>
    <property type="match status" value="1"/>
</dbReference>
<dbReference type="Pfam" id="PF04296">
    <property type="entry name" value="YlxR"/>
    <property type="match status" value="1"/>
</dbReference>
<dbReference type="InterPro" id="IPR007393">
    <property type="entry name" value="YlxR_dom"/>
</dbReference>
<dbReference type="SUPFAM" id="SSF64376">
    <property type="entry name" value="YlxR-like"/>
    <property type="match status" value="1"/>
</dbReference>
<name>A0A4R3MFV3_9HYPH</name>
<evidence type="ECO:0000313" key="2">
    <source>
        <dbReference type="EMBL" id="TCT11983.1"/>
    </source>
</evidence>
<gene>
    <name evidence="2" type="ORF">EDC22_103296</name>
</gene>
<protein>
    <recommendedName>
        <fullName evidence="1">YlxR domain-containing protein</fullName>
    </recommendedName>
</protein>
<proteinExistence type="predicted"/>
<dbReference type="Proteomes" id="UP000295678">
    <property type="component" value="Unassembled WGS sequence"/>
</dbReference>
<dbReference type="NCBIfam" id="NF006622">
    <property type="entry name" value="PRK09190.1"/>
    <property type="match status" value="1"/>
</dbReference>
<dbReference type="EMBL" id="SMAK01000003">
    <property type="protein sequence ID" value="TCT11983.1"/>
    <property type="molecule type" value="Genomic_DNA"/>
</dbReference>
<dbReference type="PANTHER" id="PTHR34215">
    <property type="entry name" value="BLL0784 PROTEIN"/>
    <property type="match status" value="1"/>
</dbReference>
<dbReference type="AlphaFoldDB" id="A0A4R3MFV3"/>
<accession>A0A4R3MFV3</accession>
<organism evidence="2 3">
    <name type="scientific">Tepidamorphus gemmatus</name>
    <dbReference type="NCBI Taxonomy" id="747076"/>
    <lineage>
        <taxon>Bacteria</taxon>
        <taxon>Pseudomonadati</taxon>
        <taxon>Pseudomonadota</taxon>
        <taxon>Alphaproteobacteria</taxon>
        <taxon>Hyphomicrobiales</taxon>
        <taxon>Tepidamorphaceae</taxon>
        <taxon>Tepidamorphus</taxon>
    </lineage>
</organism>
<dbReference type="InterPro" id="IPR037465">
    <property type="entry name" value="YlxR"/>
</dbReference>
<evidence type="ECO:0000313" key="3">
    <source>
        <dbReference type="Proteomes" id="UP000295678"/>
    </source>
</evidence>